<name>A0A9P4LGQ3_9PLEO</name>
<comment type="caution">
    <text evidence="4">The sequence shown here is derived from an EMBL/GenBank/DDBJ whole genome shotgun (WGS) entry which is preliminary data.</text>
</comment>
<keyword evidence="3" id="KW-0732">Signal</keyword>
<keyword evidence="2" id="KW-0472">Membrane</keyword>
<dbReference type="EMBL" id="ML978323">
    <property type="protein sequence ID" value="KAF2023807.1"/>
    <property type="molecule type" value="Genomic_DNA"/>
</dbReference>
<dbReference type="AlphaFoldDB" id="A0A9P4LGQ3"/>
<keyword evidence="5" id="KW-1185">Reference proteome</keyword>
<proteinExistence type="predicted"/>
<feature type="region of interest" description="Disordered" evidence="1">
    <location>
        <begin position="419"/>
        <end position="456"/>
    </location>
</feature>
<organism evidence="4 5">
    <name type="scientific">Setomelanomma holmii</name>
    <dbReference type="NCBI Taxonomy" id="210430"/>
    <lineage>
        <taxon>Eukaryota</taxon>
        <taxon>Fungi</taxon>
        <taxon>Dikarya</taxon>
        <taxon>Ascomycota</taxon>
        <taxon>Pezizomycotina</taxon>
        <taxon>Dothideomycetes</taxon>
        <taxon>Pleosporomycetidae</taxon>
        <taxon>Pleosporales</taxon>
        <taxon>Pleosporineae</taxon>
        <taxon>Phaeosphaeriaceae</taxon>
        <taxon>Setomelanomma</taxon>
    </lineage>
</organism>
<evidence type="ECO:0000256" key="3">
    <source>
        <dbReference type="SAM" id="SignalP"/>
    </source>
</evidence>
<accession>A0A9P4LGQ3</accession>
<evidence type="ECO:0000313" key="4">
    <source>
        <dbReference type="EMBL" id="KAF2023807.1"/>
    </source>
</evidence>
<dbReference type="OrthoDB" id="5361565at2759"/>
<dbReference type="SUPFAM" id="SSF50630">
    <property type="entry name" value="Acid proteases"/>
    <property type="match status" value="1"/>
</dbReference>
<dbReference type="PANTHER" id="PTHR16861:SF4">
    <property type="entry name" value="SH3 DOMAIN PROTEIN (AFU_ORTHOLOGUE AFUA_1G13610)"/>
    <property type="match status" value="1"/>
</dbReference>
<keyword evidence="2" id="KW-1133">Transmembrane helix</keyword>
<gene>
    <name evidence="4" type="ORF">EK21DRAFT_80075</name>
</gene>
<feature type="compositionally biased region" description="Low complexity" evidence="1">
    <location>
        <begin position="419"/>
        <end position="451"/>
    </location>
</feature>
<evidence type="ECO:0000256" key="2">
    <source>
        <dbReference type="SAM" id="Phobius"/>
    </source>
</evidence>
<protein>
    <recommendedName>
        <fullName evidence="6">Peptidase A1 domain-containing protein</fullName>
    </recommendedName>
</protein>
<evidence type="ECO:0008006" key="6">
    <source>
        <dbReference type="Google" id="ProtNLM"/>
    </source>
</evidence>
<dbReference type="PANTHER" id="PTHR16861">
    <property type="entry name" value="GLYCOPROTEIN 38"/>
    <property type="match status" value="1"/>
</dbReference>
<dbReference type="InterPro" id="IPR021109">
    <property type="entry name" value="Peptidase_aspartic_dom_sf"/>
</dbReference>
<reference evidence="4" key="1">
    <citation type="journal article" date="2020" name="Stud. Mycol.">
        <title>101 Dothideomycetes genomes: a test case for predicting lifestyles and emergence of pathogens.</title>
        <authorList>
            <person name="Haridas S."/>
            <person name="Albert R."/>
            <person name="Binder M."/>
            <person name="Bloem J."/>
            <person name="Labutti K."/>
            <person name="Salamov A."/>
            <person name="Andreopoulos B."/>
            <person name="Baker S."/>
            <person name="Barry K."/>
            <person name="Bills G."/>
            <person name="Bluhm B."/>
            <person name="Cannon C."/>
            <person name="Castanera R."/>
            <person name="Culley D."/>
            <person name="Daum C."/>
            <person name="Ezra D."/>
            <person name="Gonzalez J."/>
            <person name="Henrissat B."/>
            <person name="Kuo A."/>
            <person name="Liang C."/>
            <person name="Lipzen A."/>
            <person name="Lutzoni F."/>
            <person name="Magnuson J."/>
            <person name="Mondo S."/>
            <person name="Nolan M."/>
            <person name="Ohm R."/>
            <person name="Pangilinan J."/>
            <person name="Park H.-J."/>
            <person name="Ramirez L."/>
            <person name="Alfaro M."/>
            <person name="Sun H."/>
            <person name="Tritt A."/>
            <person name="Yoshinaga Y."/>
            <person name="Zwiers L.-H."/>
            <person name="Turgeon B."/>
            <person name="Goodwin S."/>
            <person name="Spatafora J."/>
            <person name="Crous P."/>
            <person name="Grigoriev I."/>
        </authorList>
    </citation>
    <scope>NUCLEOTIDE SEQUENCE</scope>
    <source>
        <strain evidence="4">CBS 110217</strain>
    </source>
</reference>
<evidence type="ECO:0000313" key="5">
    <source>
        <dbReference type="Proteomes" id="UP000799777"/>
    </source>
</evidence>
<dbReference type="Proteomes" id="UP000799777">
    <property type="component" value="Unassembled WGS sequence"/>
</dbReference>
<dbReference type="Gene3D" id="2.40.70.10">
    <property type="entry name" value="Acid Proteases"/>
    <property type="match status" value="2"/>
</dbReference>
<feature type="transmembrane region" description="Helical" evidence="2">
    <location>
        <begin position="456"/>
        <end position="483"/>
    </location>
</feature>
<feature type="chain" id="PRO_5040243619" description="Peptidase A1 domain-containing protein" evidence="3">
    <location>
        <begin position="22"/>
        <end position="548"/>
    </location>
</feature>
<sequence length="548" mass="59359">MSSSFLYFLLSFVNLIWPAYSATCQPRAINLPYKSQGLATQTQARGVLWQIGGPSKQNITLMPSAWYNDTYLWSATNGFCPSQWWTNNSPPCATYRGGLYDRSISQTEKDTANQISHTFDDTIANWTRDDITLEDNSVLPQYEFALRTGNNNPFTSIGEIGLGRSSSFLKTLSENKNISSRSYSFFTGTEVTTQSRDGSFTLGGFDQALIAKGTNVTSPFVADAKCKEGIIVTLTSLSLQTSDGKTQDAWENLADLRVCVIAATSNIMTIPVEYWDPIQSIMGVERNSFRNGTAETQYYNTTLIKPSPNYSGNMSIVINSAMTVDIPNEQLIFGEHYIDTKGFVQAKTDINQIPIARINPGDGMMPRLGGQFFSNAYLIVNHDKNEFTIAPTVAKSTTPKIMAFDTANNCIAPIEAAVASGSPTPSSTGSSSPKASDGSNANNSSQSTASKKSSKLGGGAIAGIVIGVLAGIAIVAIAAFILWRRKRRAGPKLNELPAYGAPTEKYAYRDASEMYAENGHELGHERGFAHELDGAGRPHEVSGMNGAR</sequence>
<feature type="signal peptide" evidence="3">
    <location>
        <begin position="1"/>
        <end position="21"/>
    </location>
</feature>
<keyword evidence="2" id="KW-0812">Transmembrane</keyword>
<evidence type="ECO:0000256" key="1">
    <source>
        <dbReference type="SAM" id="MobiDB-lite"/>
    </source>
</evidence>